<dbReference type="AlphaFoldDB" id="A0AAV9GAL6"/>
<feature type="domain" description="Heterokaryon incompatibility" evidence="2">
    <location>
        <begin position="219"/>
        <end position="363"/>
    </location>
</feature>
<dbReference type="Pfam" id="PF06985">
    <property type="entry name" value="HET"/>
    <property type="match status" value="1"/>
</dbReference>
<gene>
    <name evidence="3" type="ORF">QBC34DRAFT_358729</name>
</gene>
<accession>A0AAV9GAL6</accession>
<dbReference type="Proteomes" id="UP001321760">
    <property type="component" value="Unassembled WGS sequence"/>
</dbReference>
<protein>
    <submittedName>
        <fullName evidence="3">Heterokaryon incompatibility protein-domain-containing protein</fullName>
    </submittedName>
</protein>
<organism evidence="3 4">
    <name type="scientific">Podospora aff. communis PSN243</name>
    <dbReference type="NCBI Taxonomy" id="3040156"/>
    <lineage>
        <taxon>Eukaryota</taxon>
        <taxon>Fungi</taxon>
        <taxon>Dikarya</taxon>
        <taxon>Ascomycota</taxon>
        <taxon>Pezizomycotina</taxon>
        <taxon>Sordariomycetes</taxon>
        <taxon>Sordariomycetidae</taxon>
        <taxon>Sordariales</taxon>
        <taxon>Podosporaceae</taxon>
        <taxon>Podospora</taxon>
    </lineage>
</organism>
<evidence type="ECO:0000256" key="1">
    <source>
        <dbReference type="SAM" id="MobiDB-lite"/>
    </source>
</evidence>
<reference evidence="3" key="2">
    <citation type="submission" date="2023-05" db="EMBL/GenBank/DDBJ databases">
        <authorList>
            <consortium name="Lawrence Berkeley National Laboratory"/>
            <person name="Steindorff A."/>
            <person name="Hensen N."/>
            <person name="Bonometti L."/>
            <person name="Westerberg I."/>
            <person name="Brannstrom I.O."/>
            <person name="Guillou S."/>
            <person name="Cros-Aarteil S."/>
            <person name="Calhoun S."/>
            <person name="Haridas S."/>
            <person name="Kuo A."/>
            <person name="Mondo S."/>
            <person name="Pangilinan J."/>
            <person name="Riley R."/>
            <person name="Labutti K."/>
            <person name="Andreopoulos B."/>
            <person name="Lipzen A."/>
            <person name="Chen C."/>
            <person name="Yanf M."/>
            <person name="Daum C."/>
            <person name="Ng V."/>
            <person name="Clum A."/>
            <person name="Ohm R."/>
            <person name="Martin F."/>
            <person name="Silar P."/>
            <person name="Natvig D."/>
            <person name="Lalanne C."/>
            <person name="Gautier V."/>
            <person name="Ament-Velasquez S.L."/>
            <person name="Kruys A."/>
            <person name="Hutchinson M.I."/>
            <person name="Powell A.J."/>
            <person name="Barry K."/>
            <person name="Miller A.N."/>
            <person name="Grigoriev I.V."/>
            <person name="Debuchy R."/>
            <person name="Gladieux P."/>
            <person name="Thoren M.H."/>
            <person name="Johannesson H."/>
        </authorList>
    </citation>
    <scope>NUCLEOTIDE SEQUENCE</scope>
    <source>
        <strain evidence="3">PSN243</strain>
    </source>
</reference>
<sequence length="547" mass="60757">MSECGVHSRCAAGKSFSLLTDLEVCPLTRTFSGYASLNKAVKTAHTCQYCQGLLFDTTNITLKYNKPTLWIESRIVLEGALNGCDLFNAHVSWQLVDQARQFLREGRDFQDLGLSDMTISFEHQDHSPHDIKMAEINFKHGYNTWAVHAEHGNPAADFVSARPVKRDLRDPQLIDEATAMKKLPFQPKRLIDVGDAGSPTVRLVPGLITSSSLTPDMLYVALSYCWGTGVHEHTTTTSNLAERLIGLDLSKMPQTLQDAVETTRKIGFQRLWVDSLCIVQDDENDKAAQIGDMHKIYASAALTISAAKSSSSDEGFLTPCWPPSQSFRLRYKTPTQDHGSVVLARYHRRGGEPIHNRAWTLQEHLLSARLLVFGTHGLRWSCRTAKHYNGAQHAPDYSYNMAEQTYRAGKIPMASELASAGASWGHRSGASWQQLVEEFCRRSLTYPEDRLPALSAIAAKYSEMGAGRYLAGLWESSIHSDLLWSVLPSEGRNPRYSRDNCSGFPTWSWASMGGSAAWNGAVYTEPPGSKTPSGDKLTIHSSSWRPM</sequence>
<keyword evidence="4" id="KW-1185">Reference proteome</keyword>
<evidence type="ECO:0000313" key="4">
    <source>
        <dbReference type="Proteomes" id="UP001321760"/>
    </source>
</evidence>
<dbReference type="PANTHER" id="PTHR33112:SF16">
    <property type="entry name" value="HETEROKARYON INCOMPATIBILITY DOMAIN-CONTAINING PROTEIN"/>
    <property type="match status" value="1"/>
</dbReference>
<feature type="region of interest" description="Disordered" evidence="1">
    <location>
        <begin position="525"/>
        <end position="547"/>
    </location>
</feature>
<dbReference type="EMBL" id="MU865968">
    <property type="protein sequence ID" value="KAK4445202.1"/>
    <property type="molecule type" value="Genomic_DNA"/>
</dbReference>
<name>A0AAV9GAL6_9PEZI</name>
<reference evidence="3" key="1">
    <citation type="journal article" date="2023" name="Mol. Phylogenet. Evol.">
        <title>Genome-scale phylogeny and comparative genomics of the fungal order Sordariales.</title>
        <authorList>
            <person name="Hensen N."/>
            <person name="Bonometti L."/>
            <person name="Westerberg I."/>
            <person name="Brannstrom I.O."/>
            <person name="Guillou S."/>
            <person name="Cros-Aarteil S."/>
            <person name="Calhoun S."/>
            <person name="Haridas S."/>
            <person name="Kuo A."/>
            <person name="Mondo S."/>
            <person name="Pangilinan J."/>
            <person name="Riley R."/>
            <person name="LaButti K."/>
            <person name="Andreopoulos B."/>
            <person name="Lipzen A."/>
            <person name="Chen C."/>
            <person name="Yan M."/>
            <person name="Daum C."/>
            <person name="Ng V."/>
            <person name="Clum A."/>
            <person name="Steindorff A."/>
            <person name="Ohm R.A."/>
            <person name="Martin F."/>
            <person name="Silar P."/>
            <person name="Natvig D.O."/>
            <person name="Lalanne C."/>
            <person name="Gautier V."/>
            <person name="Ament-Velasquez S.L."/>
            <person name="Kruys A."/>
            <person name="Hutchinson M.I."/>
            <person name="Powell A.J."/>
            <person name="Barry K."/>
            <person name="Miller A.N."/>
            <person name="Grigoriev I.V."/>
            <person name="Debuchy R."/>
            <person name="Gladieux P."/>
            <person name="Hiltunen Thoren M."/>
            <person name="Johannesson H."/>
        </authorList>
    </citation>
    <scope>NUCLEOTIDE SEQUENCE</scope>
    <source>
        <strain evidence="3">PSN243</strain>
    </source>
</reference>
<evidence type="ECO:0000313" key="3">
    <source>
        <dbReference type="EMBL" id="KAK4445202.1"/>
    </source>
</evidence>
<dbReference type="PANTHER" id="PTHR33112">
    <property type="entry name" value="DOMAIN PROTEIN, PUTATIVE-RELATED"/>
    <property type="match status" value="1"/>
</dbReference>
<evidence type="ECO:0000259" key="2">
    <source>
        <dbReference type="Pfam" id="PF06985"/>
    </source>
</evidence>
<comment type="caution">
    <text evidence="3">The sequence shown here is derived from an EMBL/GenBank/DDBJ whole genome shotgun (WGS) entry which is preliminary data.</text>
</comment>
<dbReference type="InterPro" id="IPR010730">
    <property type="entry name" value="HET"/>
</dbReference>
<proteinExistence type="predicted"/>